<name>A0A9D1V1C5_9BACT</name>
<evidence type="ECO:0000256" key="1">
    <source>
        <dbReference type="ARBA" id="ARBA00004417"/>
    </source>
</evidence>
<feature type="domain" description="NADH-quinone oxidoreductase subunit D" evidence="11">
    <location>
        <begin position="470"/>
        <end position="544"/>
    </location>
</feature>
<reference evidence="12" key="1">
    <citation type="journal article" date="2021" name="PeerJ">
        <title>Extensive microbial diversity within the chicken gut microbiome revealed by metagenomics and culture.</title>
        <authorList>
            <person name="Gilroy R."/>
            <person name="Ravi A."/>
            <person name="Getino M."/>
            <person name="Pursley I."/>
            <person name="Horton D.L."/>
            <person name="Alikhan N.F."/>
            <person name="Baker D."/>
            <person name="Gharbi K."/>
            <person name="Hall N."/>
            <person name="Watson M."/>
            <person name="Adriaenssens E.M."/>
            <person name="Foster-Nyarko E."/>
            <person name="Jarju S."/>
            <person name="Secka A."/>
            <person name="Antonio M."/>
            <person name="Oren A."/>
            <person name="Chaudhuri R.R."/>
            <person name="La Ragione R."/>
            <person name="Hildebrand F."/>
            <person name="Pallen M.J."/>
        </authorList>
    </citation>
    <scope>NUCLEOTIDE SEQUENCE</scope>
    <source>
        <strain evidence="12">23274</strain>
    </source>
</reference>
<comment type="subunit">
    <text evidence="7">NDH-1 is composed of 13 different subunits. Subunits NuoB, CD, E, F, and G constitute the peripheral sector of the complex.</text>
</comment>
<proteinExistence type="inferred from homology"/>
<dbReference type="GO" id="GO:0051287">
    <property type="term" value="F:NAD binding"/>
    <property type="evidence" value="ECO:0007669"/>
    <property type="project" value="InterPro"/>
</dbReference>
<dbReference type="PANTHER" id="PTHR11993">
    <property type="entry name" value="NADH-UBIQUINONE OXIDOREDUCTASE 49 KDA SUBUNIT"/>
    <property type="match status" value="1"/>
</dbReference>
<sequence length="544" mass="61820">MTNTMKEKILSIIPTATFTEEKGLLTVSVPPASFHELALRLKNDKDLQFDYLVCMTGMDWGETLGVMYLLRSTTLKHEIALRLETPDREHPELPSVSDIWATANVNEREVFGFFGIRFINHPDMRRLFLRNDWVGYPFRKDYNADPEINPVRLESETNEDAVPTYEMTSTGKVQELEHTVFEDDEYVVNIGPQHPATHGVLRFRVSLEGEIVKKVDVNCGYIHRGIEKMCESLTYPQTLALTDRLDYLSAHMNRHALCMCIEDALGIEVPERVKYIRTIMDELTRISSHILFYSTFCMDLGGLTAFLYGFRDREKILDMLEETCGGRLIQNYNCIGGVMADIHPNLVKRIKDFIKYLPPMLEEYHGLFTGNIIAQQRMKGIGILSKADAISYGVTGPSGRGSGWACDVRKIHPYGVYDKVDFNEVLYTEGDTFSRYMVRMDEIVESLHILEQLVDNIPAGDYAVKTKPIIKLPEGQYFKSVEAARGEFGVFIESHGDKYPYRVKFRSPGLPLVAVVDLLASHNKIADLIAIGGSLDYVVPDIDR</sequence>
<feature type="domain" description="NADH:ubiquinone oxidoreductase 30kDa subunit" evidence="10">
    <location>
        <begin position="27"/>
        <end position="145"/>
    </location>
</feature>
<keyword evidence="5 9" id="KW-0472">Membrane</keyword>
<organism evidence="12 13">
    <name type="scientific">Candidatus Odoribacter faecigallinarum</name>
    <dbReference type="NCBI Taxonomy" id="2838706"/>
    <lineage>
        <taxon>Bacteria</taxon>
        <taxon>Pseudomonadati</taxon>
        <taxon>Bacteroidota</taxon>
        <taxon>Bacteroidia</taxon>
        <taxon>Bacteroidales</taxon>
        <taxon>Odoribacteraceae</taxon>
        <taxon>Odoribacter</taxon>
    </lineage>
</organism>
<evidence type="ECO:0000256" key="9">
    <source>
        <dbReference type="HAMAP-Rule" id="MF_01358"/>
    </source>
</evidence>
<keyword evidence="9" id="KW-0874">Quinone</keyword>
<dbReference type="Gene3D" id="3.30.460.80">
    <property type="entry name" value="NADH:ubiquinone oxidoreductase, 30kDa subunit"/>
    <property type="match status" value="1"/>
</dbReference>
<keyword evidence="9" id="KW-0813">Transport</keyword>
<evidence type="ECO:0000256" key="8">
    <source>
        <dbReference type="ARBA" id="ARBA00047712"/>
    </source>
</evidence>
<dbReference type="Pfam" id="PF00329">
    <property type="entry name" value="Complex1_30kDa"/>
    <property type="match status" value="1"/>
</dbReference>
<dbReference type="Pfam" id="PF00346">
    <property type="entry name" value="Complex1_49kDa"/>
    <property type="match status" value="2"/>
</dbReference>
<keyword evidence="6" id="KW-0511">Multifunctional enzyme</keyword>
<dbReference type="InterPro" id="IPR001135">
    <property type="entry name" value="NADH_Q_OxRdtase_suD"/>
</dbReference>
<dbReference type="SUPFAM" id="SSF143243">
    <property type="entry name" value="Nqo5-like"/>
    <property type="match status" value="1"/>
</dbReference>
<dbReference type="GO" id="GO:0008137">
    <property type="term" value="F:NADH dehydrogenase (ubiquinone) activity"/>
    <property type="evidence" value="ECO:0007669"/>
    <property type="project" value="InterPro"/>
</dbReference>
<comment type="function">
    <text evidence="9">NDH-1 shuttles electrons from NADH, via FMN and iron-sulfur (Fe-S) centers, to quinones in the respiratory chain. The immediate electron acceptor for the enzyme in this species is believed to be a menaquinone. Couples the redox reaction to proton translocation (for every two electrons transferred, four hydrogen ions are translocated across the cytoplasmic membrane), and thus conserves the redox energy in a proton gradient.</text>
</comment>
<comment type="similarity">
    <text evidence="9">Belongs to the complex I 49 kDa subunit family.</text>
</comment>
<dbReference type="GO" id="GO:0048038">
    <property type="term" value="F:quinone binding"/>
    <property type="evidence" value="ECO:0007669"/>
    <property type="project" value="UniProtKB-KW"/>
</dbReference>
<evidence type="ECO:0000256" key="2">
    <source>
        <dbReference type="ARBA" id="ARBA00010019"/>
    </source>
</evidence>
<dbReference type="InterPro" id="IPR029014">
    <property type="entry name" value="NiFe-Hase_large"/>
</dbReference>
<dbReference type="InterPro" id="IPR037232">
    <property type="entry name" value="NADH_quin_OxRdtase_su_C/D-like"/>
</dbReference>
<dbReference type="InterPro" id="IPR001268">
    <property type="entry name" value="NADH_UbQ_OxRdtase_30kDa_su"/>
</dbReference>
<dbReference type="Gene3D" id="1.10.645.10">
    <property type="entry name" value="Cytochrome-c3 Hydrogenase, chain B"/>
    <property type="match status" value="1"/>
</dbReference>
<keyword evidence="9" id="KW-1278">Translocase</keyword>
<comment type="subcellular location">
    <subcellularLocation>
        <location evidence="1">Cell inner membrane</location>
        <topology evidence="1">Peripheral membrane protein</topology>
    </subcellularLocation>
    <subcellularLocation>
        <location evidence="9">Cell membrane</location>
        <topology evidence="9">Peripheral membrane protein</topology>
        <orientation evidence="9">Cytoplasmic side</orientation>
    </subcellularLocation>
</comment>
<evidence type="ECO:0000256" key="4">
    <source>
        <dbReference type="ARBA" id="ARBA00023027"/>
    </source>
</evidence>
<gene>
    <name evidence="9" type="primary">nuoD</name>
    <name evidence="12" type="ORF">H9863_09315</name>
</gene>
<evidence type="ECO:0000256" key="7">
    <source>
        <dbReference type="ARBA" id="ARBA00038617"/>
    </source>
</evidence>
<dbReference type="HAMAP" id="MF_01358">
    <property type="entry name" value="NDH1_NuoD"/>
    <property type="match status" value="1"/>
</dbReference>
<dbReference type="EMBL" id="DXFT01000182">
    <property type="protein sequence ID" value="HIX04292.1"/>
    <property type="molecule type" value="Genomic_DNA"/>
</dbReference>
<keyword evidence="4 9" id="KW-0520">NAD</keyword>
<comment type="subunit">
    <text evidence="9">NDH-1 is composed of 14 different subunits. Subunits NuoB, C, D, E, F, and G constitute the peripheral sector of the complex.</text>
</comment>
<protein>
    <recommendedName>
        <fullName evidence="9">NADH-quinone oxidoreductase subunit D</fullName>
        <ecNumber evidence="9">7.1.1.-</ecNumber>
    </recommendedName>
    <alternativeName>
        <fullName evidence="9">NADH dehydrogenase I subunit D</fullName>
    </alternativeName>
    <alternativeName>
        <fullName evidence="9">NDH-1 subunit D</fullName>
    </alternativeName>
</protein>
<dbReference type="GO" id="GO:0050136">
    <property type="term" value="F:NADH dehydrogenase (quinone) (non-electrogenic) activity"/>
    <property type="evidence" value="ECO:0007669"/>
    <property type="project" value="UniProtKB-UniRule"/>
</dbReference>
<comment type="catalytic activity">
    <reaction evidence="8 9">
        <text>a quinone + NADH + 5 H(+)(in) = a quinol + NAD(+) + 4 H(+)(out)</text>
        <dbReference type="Rhea" id="RHEA:57888"/>
        <dbReference type="ChEBI" id="CHEBI:15378"/>
        <dbReference type="ChEBI" id="CHEBI:24646"/>
        <dbReference type="ChEBI" id="CHEBI:57540"/>
        <dbReference type="ChEBI" id="CHEBI:57945"/>
        <dbReference type="ChEBI" id="CHEBI:132124"/>
    </reaction>
</comment>
<evidence type="ECO:0000259" key="11">
    <source>
        <dbReference type="Pfam" id="PF00346"/>
    </source>
</evidence>
<evidence type="ECO:0000256" key="5">
    <source>
        <dbReference type="ARBA" id="ARBA00023136"/>
    </source>
</evidence>
<comment type="caution">
    <text evidence="12">The sequence shown here is derived from an EMBL/GenBank/DDBJ whole genome shotgun (WGS) entry which is preliminary data.</text>
</comment>
<feature type="domain" description="NADH-quinone oxidoreductase subunit D" evidence="11">
    <location>
        <begin position="299"/>
        <end position="467"/>
    </location>
</feature>
<dbReference type="SUPFAM" id="SSF56762">
    <property type="entry name" value="HydB/Nqo4-like"/>
    <property type="match status" value="1"/>
</dbReference>
<dbReference type="Proteomes" id="UP000824202">
    <property type="component" value="Unassembled WGS sequence"/>
</dbReference>
<keyword evidence="12" id="KW-0560">Oxidoreductase</keyword>
<comment type="similarity">
    <text evidence="2">In the C-terminal section; belongs to the complex I 49 kDa subunit family.</text>
</comment>
<dbReference type="EC" id="7.1.1.-" evidence="9"/>
<accession>A0A9D1V1C5</accession>
<dbReference type="NCBIfam" id="NF004739">
    <property type="entry name" value="PRK06075.1"/>
    <property type="match status" value="1"/>
</dbReference>
<reference evidence="12" key="2">
    <citation type="submission" date="2021-04" db="EMBL/GenBank/DDBJ databases">
        <authorList>
            <person name="Gilroy R."/>
        </authorList>
    </citation>
    <scope>NUCLEOTIDE SEQUENCE</scope>
    <source>
        <strain evidence="12">23274</strain>
    </source>
</reference>
<evidence type="ECO:0000256" key="3">
    <source>
        <dbReference type="ARBA" id="ARBA00022475"/>
    </source>
</evidence>
<evidence type="ECO:0000313" key="12">
    <source>
        <dbReference type="EMBL" id="HIX04292.1"/>
    </source>
</evidence>
<keyword evidence="3 9" id="KW-1003">Cell membrane</keyword>
<evidence type="ECO:0000313" key="13">
    <source>
        <dbReference type="Proteomes" id="UP000824202"/>
    </source>
</evidence>
<dbReference type="GO" id="GO:0005886">
    <property type="term" value="C:plasma membrane"/>
    <property type="evidence" value="ECO:0007669"/>
    <property type="project" value="UniProtKB-SubCell"/>
</dbReference>
<evidence type="ECO:0000256" key="6">
    <source>
        <dbReference type="ARBA" id="ARBA00023268"/>
    </source>
</evidence>
<dbReference type="PANTHER" id="PTHR11993:SF10">
    <property type="entry name" value="NADH DEHYDROGENASE [UBIQUINONE] IRON-SULFUR PROTEIN 2, MITOCHONDRIAL"/>
    <property type="match status" value="1"/>
</dbReference>
<evidence type="ECO:0000259" key="10">
    <source>
        <dbReference type="Pfam" id="PF00329"/>
    </source>
</evidence>
<dbReference type="AlphaFoldDB" id="A0A9D1V1C5"/>
<dbReference type="InterPro" id="IPR022885">
    <property type="entry name" value="NDH1_su_D/H"/>
</dbReference>